<gene>
    <name evidence="1" type="ORF">K3G42_002768</name>
</gene>
<dbReference type="EMBL" id="CM037614">
    <property type="protein sequence ID" value="KAH8015334.1"/>
    <property type="molecule type" value="Genomic_DNA"/>
</dbReference>
<sequence>MPAFLSAPMARKADAAHMLPINPVARIEWSLQAGSGPEMLIAELRDGKLEWRNTTDRFGQRLELADGTTLRIRALEKEDSCTLKVRVVFASGEVLRQTFHLSVFEPVPDPEIRPHLISRTAEGCNVTLRCLASERGGIEVSWKKGNQLGVLEEGSDRYRLSANGMDLHVSWRPNSLDSTFTCLLSNPADQKSASLDLASICRSEDGGHPRNMWILGLVVFLIPVAGLGVWLWKKRQYQELFP</sequence>
<organism evidence="1 2">
    <name type="scientific">Sphaerodactylus townsendi</name>
    <dbReference type="NCBI Taxonomy" id="933632"/>
    <lineage>
        <taxon>Eukaryota</taxon>
        <taxon>Metazoa</taxon>
        <taxon>Chordata</taxon>
        <taxon>Craniata</taxon>
        <taxon>Vertebrata</taxon>
        <taxon>Euteleostomi</taxon>
        <taxon>Lepidosauria</taxon>
        <taxon>Squamata</taxon>
        <taxon>Bifurcata</taxon>
        <taxon>Gekkota</taxon>
        <taxon>Sphaerodactylidae</taxon>
        <taxon>Sphaerodactylus</taxon>
    </lineage>
</organism>
<evidence type="ECO:0000313" key="2">
    <source>
        <dbReference type="Proteomes" id="UP000827872"/>
    </source>
</evidence>
<dbReference type="Proteomes" id="UP000827872">
    <property type="component" value="Linkage Group LG01"/>
</dbReference>
<proteinExistence type="predicted"/>
<evidence type="ECO:0000313" key="1">
    <source>
        <dbReference type="EMBL" id="KAH8015334.1"/>
    </source>
</evidence>
<accession>A0ACB8G6Q7</accession>
<reference evidence="1" key="1">
    <citation type="submission" date="2021-08" db="EMBL/GenBank/DDBJ databases">
        <title>The first chromosome-level gecko genome reveals the dynamic sex chromosomes of Neotropical dwarf geckos (Sphaerodactylidae: Sphaerodactylus).</title>
        <authorList>
            <person name="Pinto B.J."/>
            <person name="Keating S.E."/>
            <person name="Gamble T."/>
        </authorList>
    </citation>
    <scope>NUCLEOTIDE SEQUENCE</scope>
    <source>
        <strain evidence="1">TG3544</strain>
    </source>
</reference>
<name>A0ACB8G6Q7_9SAUR</name>
<comment type="caution">
    <text evidence="1">The sequence shown here is derived from an EMBL/GenBank/DDBJ whole genome shotgun (WGS) entry which is preliminary data.</text>
</comment>
<keyword evidence="2" id="KW-1185">Reference proteome</keyword>
<protein>
    <submittedName>
        <fullName evidence="1">Uncharacterized protein</fullName>
    </submittedName>
</protein>